<reference evidence="1 2" key="1">
    <citation type="submission" date="2015-05" db="EMBL/GenBank/DDBJ databases">
        <title>Genome sequencing and analysis of members of genus Stenotrophomonas.</title>
        <authorList>
            <person name="Patil P.P."/>
            <person name="Midha S."/>
            <person name="Patil P.B."/>
        </authorList>
    </citation>
    <scope>NUCLEOTIDE SEQUENCE [LARGE SCALE GENOMIC DNA]</scope>
    <source>
        <strain evidence="1 2">DSM 21858</strain>
    </source>
</reference>
<evidence type="ECO:0000313" key="2">
    <source>
        <dbReference type="Proteomes" id="UP000052052"/>
    </source>
</evidence>
<dbReference type="AlphaFoldDB" id="A0A0R0D3B2"/>
<dbReference type="EMBL" id="LDJL01000001">
    <property type="protein sequence ID" value="KRG72131.1"/>
    <property type="molecule type" value="Genomic_DNA"/>
</dbReference>
<gene>
    <name evidence="1" type="ORF">ABB29_00985</name>
</gene>
<dbReference type="STRING" id="344882.ABB29_00985"/>
<proteinExistence type="predicted"/>
<name>A0A0R0D3B2_9GAMM</name>
<dbReference type="PATRIC" id="fig|344882.3.peg.204"/>
<protein>
    <submittedName>
        <fullName evidence="1">Uncharacterized protein</fullName>
    </submittedName>
</protein>
<dbReference type="Proteomes" id="UP000052052">
    <property type="component" value="Unassembled WGS sequence"/>
</dbReference>
<comment type="caution">
    <text evidence="1">The sequence shown here is derived from an EMBL/GenBank/DDBJ whole genome shotgun (WGS) entry which is preliminary data.</text>
</comment>
<keyword evidence="2" id="KW-1185">Reference proteome</keyword>
<accession>A0A0R0D3B2</accession>
<organism evidence="1 2">
    <name type="scientific">Pseudoxanthomonas dokdonensis</name>
    <dbReference type="NCBI Taxonomy" id="344882"/>
    <lineage>
        <taxon>Bacteria</taxon>
        <taxon>Pseudomonadati</taxon>
        <taxon>Pseudomonadota</taxon>
        <taxon>Gammaproteobacteria</taxon>
        <taxon>Lysobacterales</taxon>
        <taxon>Lysobacteraceae</taxon>
        <taxon>Pseudoxanthomonas</taxon>
    </lineage>
</organism>
<evidence type="ECO:0000313" key="1">
    <source>
        <dbReference type="EMBL" id="KRG72131.1"/>
    </source>
</evidence>
<sequence>MSGHASETSTPSVVNHQANGNLESKHPLGCIGLGEVKNDYTPADLYKGVAACVNNGDMDKAAGLFSIAGAYGIFDTLRVTDRTAHQAVTVLKLENLGSLPKEEIESFQAAMTSISEDSARMQVLCQQIRQIGAPSYVPRYMIQHGMSAFTSKGGDELDPSFDKTVAWDKTLESYLHCPSTSDPEQQ</sequence>